<dbReference type="InterPro" id="IPR051465">
    <property type="entry name" value="Cell_Envelope_Struct_Comp"/>
</dbReference>
<evidence type="ECO:0000313" key="5">
    <source>
        <dbReference type="Proteomes" id="UP001057134"/>
    </source>
</evidence>
<feature type="domain" description="SLH" evidence="3">
    <location>
        <begin position="172"/>
        <end position="235"/>
    </location>
</feature>
<evidence type="ECO:0000256" key="2">
    <source>
        <dbReference type="SAM" id="SignalP"/>
    </source>
</evidence>
<keyword evidence="2" id="KW-0732">Signal</keyword>
<feature type="region of interest" description="Disordered" evidence="1">
    <location>
        <begin position="233"/>
        <end position="270"/>
    </location>
</feature>
<keyword evidence="4" id="KW-0326">Glycosidase</keyword>
<gene>
    <name evidence="4" type="primary">xynA1_17</name>
    <name evidence="4" type="ORF">SK3146_03795</name>
</gene>
<feature type="signal peptide" evidence="2">
    <location>
        <begin position="1"/>
        <end position="20"/>
    </location>
</feature>
<dbReference type="PROSITE" id="PS51272">
    <property type="entry name" value="SLH"/>
    <property type="match status" value="2"/>
</dbReference>
<dbReference type="GO" id="GO:0031176">
    <property type="term" value="F:endo-1,4-beta-xylanase activity"/>
    <property type="evidence" value="ECO:0007669"/>
    <property type="project" value="UniProtKB-EC"/>
</dbReference>
<dbReference type="EC" id="3.2.1.8" evidence="4"/>
<dbReference type="InterPro" id="IPR011042">
    <property type="entry name" value="6-blade_b-propeller_TolB-like"/>
</dbReference>
<evidence type="ECO:0000259" key="3">
    <source>
        <dbReference type="PROSITE" id="PS51272"/>
    </source>
</evidence>
<keyword evidence="5" id="KW-1185">Reference proteome</keyword>
<dbReference type="Gene3D" id="2.120.10.30">
    <property type="entry name" value="TolB, C-terminal domain"/>
    <property type="match status" value="2"/>
</dbReference>
<dbReference type="RefSeq" id="WP_249860295.1">
    <property type="nucleotide sequence ID" value="NZ_CP027059.1"/>
</dbReference>
<dbReference type="Pfam" id="PF00395">
    <property type="entry name" value="SLH"/>
    <property type="match status" value="2"/>
</dbReference>
<feature type="chain" id="PRO_5045661164" evidence="2">
    <location>
        <begin position="21"/>
        <end position="579"/>
    </location>
</feature>
<accession>A0ABY4RQR6</accession>
<dbReference type="Proteomes" id="UP001057134">
    <property type="component" value="Chromosome"/>
</dbReference>
<organism evidence="4 5">
    <name type="scientific">Paenibacillus konkukensis</name>
    <dbReference type="NCBI Taxonomy" id="2020716"/>
    <lineage>
        <taxon>Bacteria</taxon>
        <taxon>Bacillati</taxon>
        <taxon>Bacillota</taxon>
        <taxon>Bacilli</taxon>
        <taxon>Bacillales</taxon>
        <taxon>Paenibacillaceae</taxon>
        <taxon>Paenibacillus</taxon>
    </lineage>
</organism>
<name>A0ABY4RQR6_9BACL</name>
<proteinExistence type="predicted"/>
<evidence type="ECO:0000313" key="4">
    <source>
        <dbReference type="EMBL" id="UQZ84540.1"/>
    </source>
</evidence>
<evidence type="ECO:0000256" key="1">
    <source>
        <dbReference type="SAM" id="MobiDB-lite"/>
    </source>
</evidence>
<keyword evidence="4" id="KW-0378">Hydrolase</keyword>
<dbReference type="EMBL" id="CP027059">
    <property type="protein sequence ID" value="UQZ84540.1"/>
    <property type="molecule type" value="Genomic_DNA"/>
</dbReference>
<reference evidence="4" key="1">
    <citation type="submission" date="2018-02" db="EMBL/GenBank/DDBJ databases">
        <authorList>
            <person name="Kim S.-K."/>
            <person name="Jung H.-I."/>
            <person name="Lee S.-W."/>
        </authorList>
    </citation>
    <scope>NUCLEOTIDE SEQUENCE</scope>
    <source>
        <strain evidence="4">SK3146</strain>
    </source>
</reference>
<reference evidence="4" key="2">
    <citation type="journal article" date="2021" name="J Anim Sci Technol">
        <title>Complete genome sequence of Paenibacillus konkukensis sp. nov. SK3146 as a potential probiotic strain.</title>
        <authorList>
            <person name="Jung H.I."/>
            <person name="Park S."/>
            <person name="Niu K.M."/>
            <person name="Lee S.W."/>
            <person name="Kothari D."/>
            <person name="Yi K.J."/>
            <person name="Kim S.K."/>
        </authorList>
    </citation>
    <scope>NUCLEOTIDE SEQUENCE</scope>
    <source>
        <strain evidence="4">SK3146</strain>
    </source>
</reference>
<dbReference type="SUPFAM" id="SSF63825">
    <property type="entry name" value="YWTD domain"/>
    <property type="match status" value="1"/>
</dbReference>
<protein>
    <submittedName>
        <fullName evidence="4">Endo-1,4-beta-xylanase A</fullName>
        <ecNumber evidence="4">3.2.1.8</ecNumber>
    </submittedName>
</protein>
<sequence length="579" mass="63976">MMRKLVFSIAAFILSFSSIATTVFADLPSYGEEWQNAEAIQQTVTFSDLPQTNWAYQYISEMVNRKVISGYPDGKFRPNNTITRAEFAKIMITASGIDAKKVNYSSFADVPATNWASPFVEAVKDYMTGYRTANGQYVFKPGQPALREDITVALVKLKGYDASRLPDHSTLEAMFKDYKGISESAKDYVAIAIENGLVSGYQDETFRPQATVTRAEAAVLLWRAYQYGNDNKDVGGGSMDITTPVSPSPTPSLNNQTPSTPVPSEKPVQSDKFTVDTLVGGTGAGNTDGPVSQARINYIDSMVLDKSDNIYFLNSQNKSIRKFTSANGTVSTLNTSDNKPDDFYPLNDKENRKQQLLAYNYQADKVLVGSIYLSGGNFSATADTRLHQVQPSVDLFAYGSDDGFGYQSYLSFVQAIREDEVLYGIVSRDDNNKVLDSYILQAKKGEQSKIIASTKEGSSSAFSRKSAIVYNDQAIYILDAGTRTLNAIQLFPRKIKAIKTINTFEIESITSYNGKFYFSSGDTIYEMDSAGNLNYFVRGTDLIYNDGNPIESINEMAFDKAGNIILFDAGNHSIRRINL</sequence>
<dbReference type="PANTHER" id="PTHR43308">
    <property type="entry name" value="OUTER MEMBRANE PROTEIN ALPHA-RELATED"/>
    <property type="match status" value="1"/>
</dbReference>
<dbReference type="InterPro" id="IPR001119">
    <property type="entry name" value="SLH_dom"/>
</dbReference>
<feature type="domain" description="SLH" evidence="3">
    <location>
        <begin position="42"/>
        <end position="105"/>
    </location>
</feature>